<evidence type="ECO:0000259" key="1">
    <source>
        <dbReference type="Pfam" id="PF08840"/>
    </source>
</evidence>
<dbReference type="InterPro" id="IPR014940">
    <property type="entry name" value="BAAT_C"/>
</dbReference>
<dbReference type="RefSeq" id="WP_141790217.1">
    <property type="nucleotide sequence ID" value="NZ_BAAAKX010000008.1"/>
</dbReference>
<dbReference type="GO" id="GO:0047617">
    <property type="term" value="F:fatty acyl-CoA hydrolase activity"/>
    <property type="evidence" value="ECO:0007669"/>
    <property type="project" value="TreeGrafter"/>
</dbReference>
<dbReference type="GO" id="GO:0006631">
    <property type="term" value="P:fatty acid metabolic process"/>
    <property type="evidence" value="ECO:0007669"/>
    <property type="project" value="TreeGrafter"/>
</dbReference>
<dbReference type="EMBL" id="VFOQ01000002">
    <property type="protein sequence ID" value="TQL56848.1"/>
    <property type="molecule type" value="Genomic_DNA"/>
</dbReference>
<comment type="caution">
    <text evidence="2">The sequence shown here is derived from an EMBL/GenBank/DDBJ whole genome shotgun (WGS) entry which is preliminary data.</text>
</comment>
<dbReference type="AlphaFoldDB" id="A0A542Z928"/>
<dbReference type="PANTHER" id="PTHR10824">
    <property type="entry name" value="ACYL-COENZYME A THIOESTERASE-RELATED"/>
    <property type="match status" value="1"/>
</dbReference>
<evidence type="ECO:0000313" key="3">
    <source>
        <dbReference type="Proteomes" id="UP000319514"/>
    </source>
</evidence>
<dbReference type="SUPFAM" id="SSF53474">
    <property type="entry name" value="alpha/beta-Hydrolases"/>
    <property type="match status" value="1"/>
</dbReference>
<dbReference type="Gene3D" id="3.40.50.1820">
    <property type="entry name" value="alpha/beta hydrolase"/>
    <property type="match status" value="1"/>
</dbReference>
<dbReference type="PANTHER" id="PTHR10824:SF4">
    <property type="entry name" value="ACYL-COENZYME A THIOESTERASE 1-LIKE"/>
    <property type="match status" value="1"/>
</dbReference>
<dbReference type="GO" id="GO:0006637">
    <property type="term" value="P:acyl-CoA metabolic process"/>
    <property type="evidence" value="ECO:0007669"/>
    <property type="project" value="TreeGrafter"/>
</dbReference>
<keyword evidence="2" id="KW-0378">Hydrolase</keyword>
<organism evidence="2 3">
    <name type="scientific">Oryzihumus leptocrescens</name>
    <dbReference type="NCBI Taxonomy" id="297536"/>
    <lineage>
        <taxon>Bacteria</taxon>
        <taxon>Bacillati</taxon>
        <taxon>Actinomycetota</taxon>
        <taxon>Actinomycetes</taxon>
        <taxon>Micrococcales</taxon>
        <taxon>Intrasporangiaceae</taxon>
        <taxon>Oryzihumus</taxon>
    </lineage>
</organism>
<name>A0A542Z928_9MICO</name>
<dbReference type="GO" id="GO:0016746">
    <property type="term" value="F:acyltransferase activity"/>
    <property type="evidence" value="ECO:0007669"/>
    <property type="project" value="UniProtKB-KW"/>
</dbReference>
<keyword evidence="2" id="KW-0012">Acyltransferase</keyword>
<proteinExistence type="predicted"/>
<feature type="domain" description="BAAT/Acyl-CoA thioester hydrolase C-terminal" evidence="1">
    <location>
        <begin position="83"/>
        <end position="267"/>
    </location>
</feature>
<dbReference type="Proteomes" id="UP000319514">
    <property type="component" value="Unassembled WGS sequence"/>
</dbReference>
<sequence>MEEQLSSPTGVWVRPENPCGTGALVLAGSSGRVDADRSRLLASHGASAMSIQWFGGDGQQPGPWEVPLETFTSALDRLAAECDRLAVVGLSFGAEAALLTAAHDARVEAVVAFAPTPVVWAGVTPDGPGGEPRQTSHWTRHGIPLPFVPFLESWEPETTPPAFRGCYEASLAAHPTLAEAAAIPVERITGEVVLVAGEDDQVWPGADFARSIAARRKAHGLATTVVTHPHAGHRTVLPGESAVAAGQAMARGGTPAADGELGALAWPHVSKALRLTTG</sequence>
<keyword evidence="3" id="KW-1185">Reference proteome</keyword>
<evidence type="ECO:0000313" key="2">
    <source>
        <dbReference type="EMBL" id="TQL56848.1"/>
    </source>
</evidence>
<protein>
    <submittedName>
        <fullName evidence="2">Bile acid acyltransferase/acyl-CoA thioester hydrolase-like protein</fullName>
    </submittedName>
</protein>
<dbReference type="Pfam" id="PF08840">
    <property type="entry name" value="BAAT_C"/>
    <property type="match status" value="1"/>
</dbReference>
<dbReference type="OrthoDB" id="4819815at2"/>
<reference evidence="2 3" key="1">
    <citation type="submission" date="2019-06" db="EMBL/GenBank/DDBJ databases">
        <title>Sequencing the genomes of 1000 actinobacteria strains.</title>
        <authorList>
            <person name="Klenk H.-P."/>
        </authorList>
    </citation>
    <scope>NUCLEOTIDE SEQUENCE [LARGE SCALE GENOMIC DNA]</scope>
    <source>
        <strain evidence="2 3">DSM 18082</strain>
    </source>
</reference>
<gene>
    <name evidence="2" type="ORF">FB474_3609</name>
</gene>
<keyword evidence="2" id="KW-0808">Transferase</keyword>
<dbReference type="InterPro" id="IPR029058">
    <property type="entry name" value="AB_hydrolase_fold"/>
</dbReference>
<accession>A0A542Z928</accession>